<reference evidence="2 3" key="1">
    <citation type="journal article" date="2014" name="Nat. Commun.">
        <title>Molecular traces of alternative social organization in a termite genome.</title>
        <authorList>
            <person name="Terrapon N."/>
            <person name="Li C."/>
            <person name="Robertson H.M."/>
            <person name="Ji L."/>
            <person name="Meng X."/>
            <person name="Booth W."/>
            <person name="Chen Z."/>
            <person name="Childers C.P."/>
            <person name="Glastad K.M."/>
            <person name="Gokhale K."/>
            <person name="Gowin J."/>
            <person name="Gronenberg W."/>
            <person name="Hermansen R.A."/>
            <person name="Hu H."/>
            <person name="Hunt B.G."/>
            <person name="Huylmans A.K."/>
            <person name="Khalil S.M."/>
            <person name="Mitchell R.D."/>
            <person name="Munoz-Torres M.C."/>
            <person name="Mustard J.A."/>
            <person name="Pan H."/>
            <person name="Reese J.T."/>
            <person name="Scharf M.E."/>
            <person name="Sun F."/>
            <person name="Vogel H."/>
            <person name="Xiao J."/>
            <person name="Yang W."/>
            <person name="Yang Z."/>
            <person name="Yang Z."/>
            <person name="Zhou J."/>
            <person name="Zhu J."/>
            <person name="Brent C.S."/>
            <person name="Elsik C.G."/>
            <person name="Goodisman M.A."/>
            <person name="Liberles D.A."/>
            <person name="Roe R.M."/>
            <person name="Vargo E.L."/>
            <person name="Vilcinskas A."/>
            <person name="Wang J."/>
            <person name="Bornberg-Bauer E."/>
            <person name="Korb J."/>
            <person name="Zhang G."/>
            <person name="Liebig J."/>
        </authorList>
    </citation>
    <scope>NUCLEOTIDE SEQUENCE [LARGE SCALE GENOMIC DNA]</scope>
    <source>
        <tissue evidence="2">Whole organism</tissue>
    </source>
</reference>
<accession>A0A067RHI7</accession>
<feature type="region of interest" description="Disordered" evidence="1">
    <location>
        <begin position="1"/>
        <end position="29"/>
    </location>
</feature>
<dbReference type="Proteomes" id="UP000027135">
    <property type="component" value="Unassembled WGS sequence"/>
</dbReference>
<evidence type="ECO:0000256" key="1">
    <source>
        <dbReference type="SAM" id="MobiDB-lite"/>
    </source>
</evidence>
<protein>
    <submittedName>
        <fullName evidence="2">Uncharacterized protein</fullName>
    </submittedName>
</protein>
<sequence>MSGTVENGSWSMNMIKEPRKEREQGEDKVGELRISVMGVRSSGSNVWTDVSAEIASPLRWRYKWSPKHWQCSVNQHVAVTQKTGTKLALNNHERLEFSVTWSAT</sequence>
<name>A0A067RHI7_ZOONE</name>
<organism evidence="2 3">
    <name type="scientific">Zootermopsis nevadensis</name>
    <name type="common">Dampwood termite</name>
    <dbReference type="NCBI Taxonomy" id="136037"/>
    <lineage>
        <taxon>Eukaryota</taxon>
        <taxon>Metazoa</taxon>
        <taxon>Ecdysozoa</taxon>
        <taxon>Arthropoda</taxon>
        <taxon>Hexapoda</taxon>
        <taxon>Insecta</taxon>
        <taxon>Pterygota</taxon>
        <taxon>Neoptera</taxon>
        <taxon>Polyneoptera</taxon>
        <taxon>Dictyoptera</taxon>
        <taxon>Blattodea</taxon>
        <taxon>Blattoidea</taxon>
        <taxon>Termitoidae</taxon>
        <taxon>Termopsidae</taxon>
        <taxon>Zootermopsis</taxon>
    </lineage>
</organism>
<evidence type="ECO:0000313" key="3">
    <source>
        <dbReference type="Proteomes" id="UP000027135"/>
    </source>
</evidence>
<dbReference type="InParanoid" id="A0A067RHI7"/>
<gene>
    <name evidence="2" type="ORF">L798_05287</name>
</gene>
<keyword evidence="3" id="KW-1185">Reference proteome</keyword>
<evidence type="ECO:0000313" key="2">
    <source>
        <dbReference type="EMBL" id="KDR23326.1"/>
    </source>
</evidence>
<dbReference type="AlphaFoldDB" id="A0A067RHI7"/>
<proteinExistence type="predicted"/>
<feature type="compositionally biased region" description="Basic and acidic residues" evidence="1">
    <location>
        <begin position="16"/>
        <end position="29"/>
    </location>
</feature>
<dbReference type="EMBL" id="KK852463">
    <property type="protein sequence ID" value="KDR23326.1"/>
    <property type="molecule type" value="Genomic_DNA"/>
</dbReference>
<feature type="compositionally biased region" description="Polar residues" evidence="1">
    <location>
        <begin position="1"/>
        <end position="12"/>
    </location>
</feature>